<evidence type="ECO:0000259" key="10">
    <source>
        <dbReference type="PROSITE" id="PS51085"/>
    </source>
</evidence>
<gene>
    <name evidence="12" type="ORF">V1Y59_02530</name>
</gene>
<dbReference type="RefSeq" id="WP_330503268.1">
    <property type="nucleotide sequence ID" value="NZ_JAZDUE010000002.1"/>
</dbReference>
<dbReference type="InterPro" id="IPR006058">
    <property type="entry name" value="2Fe2S_fd_BS"/>
</dbReference>
<dbReference type="SUPFAM" id="SSF63380">
    <property type="entry name" value="Riboflavin synthase domain-like"/>
    <property type="match status" value="1"/>
</dbReference>
<keyword evidence="3" id="KW-0285">Flavoprotein</keyword>
<comment type="cofactor">
    <cofactor evidence="1">
        <name>FMN</name>
        <dbReference type="ChEBI" id="CHEBI:58210"/>
    </cofactor>
</comment>
<feature type="domain" description="FAD-binding FR-type" evidence="11">
    <location>
        <begin position="1"/>
        <end position="102"/>
    </location>
</feature>
<evidence type="ECO:0000256" key="9">
    <source>
        <dbReference type="ARBA" id="ARBA00023014"/>
    </source>
</evidence>
<dbReference type="PROSITE" id="PS51085">
    <property type="entry name" value="2FE2S_FER_2"/>
    <property type="match status" value="1"/>
</dbReference>
<dbReference type="PROSITE" id="PS51384">
    <property type="entry name" value="FAD_FR"/>
    <property type="match status" value="1"/>
</dbReference>
<dbReference type="InterPro" id="IPR054582">
    <property type="entry name" value="DmmA-like_N"/>
</dbReference>
<evidence type="ECO:0000256" key="3">
    <source>
        <dbReference type="ARBA" id="ARBA00022630"/>
    </source>
</evidence>
<evidence type="ECO:0000256" key="2">
    <source>
        <dbReference type="ARBA" id="ARBA00001974"/>
    </source>
</evidence>
<evidence type="ECO:0000256" key="7">
    <source>
        <dbReference type="ARBA" id="ARBA00023002"/>
    </source>
</evidence>
<dbReference type="EMBL" id="JAZDUE010000002">
    <property type="protein sequence ID" value="MEE4021941.1"/>
    <property type="molecule type" value="Genomic_DNA"/>
</dbReference>
<dbReference type="Proteomes" id="UP001335729">
    <property type="component" value="Unassembled WGS sequence"/>
</dbReference>
<dbReference type="InterPro" id="IPR036010">
    <property type="entry name" value="2Fe-2S_ferredoxin-like_sf"/>
</dbReference>
<keyword evidence="4" id="KW-0288">FMN</keyword>
<evidence type="ECO:0000256" key="6">
    <source>
        <dbReference type="ARBA" id="ARBA00022723"/>
    </source>
</evidence>
<evidence type="ECO:0000313" key="13">
    <source>
        <dbReference type="Proteomes" id="UP001335729"/>
    </source>
</evidence>
<feature type="domain" description="2Fe-2S ferredoxin-type" evidence="10">
    <location>
        <begin position="230"/>
        <end position="316"/>
    </location>
</feature>
<protein>
    <submittedName>
        <fullName evidence="12">PDR/VanB family oxidoreductase</fullName>
        <ecNumber evidence="12">1.-.-.-</ecNumber>
    </submittedName>
</protein>
<comment type="caution">
    <text evidence="12">The sequence shown here is derived from an EMBL/GenBank/DDBJ whole genome shotgun (WGS) entry which is preliminary data.</text>
</comment>
<evidence type="ECO:0000256" key="1">
    <source>
        <dbReference type="ARBA" id="ARBA00001917"/>
    </source>
</evidence>
<dbReference type="SUPFAM" id="SSF54292">
    <property type="entry name" value="2Fe-2S ferredoxin-like"/>
    <property type="match status" value="1"/>
</dbReference>
<dbReference type="PANTHER" id="PTHR47354">
    <property type="entry name" value="NADH OXIDOREDUCTASE HCR"/>
    <property type="match status" value="1"/>
</dbReference>
<dbReference type="InterPro" id="IPR017938">
    <property type="entry name" value="Riboflavin_synthase-like_b-brl"/>
</dbReference>
<dbReference type="EC" id="1.-.-.-" evidence="12"/>
<keyword evidence="5" id="KW-0001">2Fe-2S</keyword>
<accession>A0ABU7MPB1</accession>
<dbReference type="InterPro" id="IPR017927">
    <property type="entry name" value="FAD-bd_FR_type"/>
</dbReference>
<dbReference type="Pfam" id="PF22290">
    <property type="entry name" value="DmmA-like_N"/>
    <property type="match status" value="1"/>
</dbReference>
<dbReference type="Gene3D" id="3.40.50.80">
    <property type="entry name" value="Nucleotide-binding domain of ferredoxin-NADP reductase (FNR) module"/>
    <property type="match status" value="1"/>
</dbReference>
<reference evidence="12 13" key="1">
    <citation type="submission" date="2024-01" db="EMBL/GenBank/DDBJ databases">
        <title>Draft genome sequence of Gordonia sp. PKS22-38.</title>
        <authorList>
            <person name="Suphannarot A."/>
            <person name="Mingma R."/>
        </authorList>
    </citation>
    <scope>NUCLEOTIDE SEQUENCE [LARGE SCALE GENOMIC DNA]</scope>
    <source>
        <strain evidence="12 13">PKS22-38</strain>
    </source>
</reference>
<dbReference type="InterPro" id="IPR001041">
    <property type="entry name" value="2Fe-2S_ferredoxin-type"/>
</dbReference>
<dbReference type="InterPro" id="IPR039261">
    <property type="entry name" value="FNR_nucleotide-bd"/>
</dbReference>
<sequence>MALMDVIVSDIVQETPSVKTFYLSNPDGTPIGKYTPGAHVDVVGPTAITRQYSLCSRPDGQETFAVAVKREENSRGGSAALHELAVGDSLKISEPRNLLEIVSPAAHHVLVAAGIGITPMLSMARYMDVTGISFELHYFARTEEDAAFLPLLRDRCPDKLHAHVGVPRDEQEAILSVALADIPTDTHVYVCGPEGFMAKVIATAERFVPADAVHSENFHAAAQPETSENSAFEVELDGETFEVPADRSIADVLLDNDCDVDTSCEEGICGTCIMQVVEGSPEHRDNVLSKAEKESGEVMAVCVSRALGKRIVLDYY</sequence>
<dbReference type="SUPFAM" id="SSF52343">
    <property type="entry name" value="Ferredoxin reductase-like, C-terminal NADP-linked domain"/>
    <property type="match status" value="1"/>
</dbReference>
<evidence type="ECO:0000256" key="4">
    <source>
        <dbReference type="ARBA" id="ARBA00022643"/>
    </source>
</evidence>
<evidence type="ECO:0000256" key="5">
    <source>
        <dbReference type="ARBA" id="ARBA00022714"/>
    </source>
</evidence>
<dbReference type="InterPro" id="IPR050415">
    <property type="entry name" value="MRET"/>
</dbReference>
<proteinExistence type="predicted"/>
<dbReference type="Gene3D" id="3.10.20.30">
    <property type="match status" value="1"/>
</dbReference>
<keyword evidence="13" id="KW-1185">Reference proteome</keyword>
<keyword evidence="6" id="KW-0479">Metal-binding</keyword>
<comment type="cofactor">
    <cofactor evidence="2">
        <name>FAD</name>
        <dbReference type="ChEBI" id="CHEBI:57692"/>
    </cofactor>
</comment>
<evidence type="ECO:0000313" key="12">
    <source>
        <dbReference type="EMBL" id="MEE4021941.1"/>
    </source>
</evidence>
<dbReference type="CDD" id="cd06185">
    <property type="entry name" value="PDR_like"/>
    <property type="match status" value="1"/>
</dbReference>
<keyword evidence="8" id="KW-0408">Iron</keyword>
<dbReference type="Gene3D" id="2.40.30.10">
    <property type="entry name" value="Translation factors"/>
    <property type="match status" value="1"/>
</dbReference>
<dbReference type="PANTHER" id="PTHR47354:SF1">
    <property type="entry name" value="CARNITINE MONOOXYGENASE REDUCTASE SUBUNIT"/>
    <property type="match status" value="1"/>
</dbReference>
<dbReference type="CDD" id="cd00207">
    <property type="entry name" value="fer2"/>
    <property type="match status" value="1"/>
</dbReference>
<dbReference type="PROSITE" id="PS00197">
    <property type="entry name" value="2FE2S_FER_1"/>
    <property type="match status" value="1"/>
</dbReference>
<name>A0ABU7MPB1_9ACTN</name>
<evidence type="ECO:0000259" key="11">
    <source>
        <dbReference type="PROSITE" id="PS51384"/>
    </source>
</evidence>
<dbReference type="Pfam" id="PF00111">
    <property type="entry name" value="Fer2"/>
    <property type="match status" value="1"/>
</dbReference>
<dbReference type="InterPro" id="IPR012675">
    <property type="entry name" value="Beta-grasp_dom_sf"/>
</dbReference>
<dbReference type="PRINTS" id="PR00409">
    <property type="entry name" value="PHDIOXRDTASE"/>
</dbReference>
<keyword evidence="7 12" id="KW-0560">Oxidoreductase</keyword>
<organism evidence="12 13">
    <name type="scientific">Gordonia prachuapensis</name>
    <dbReference type="NCBI Taxonomy" id="3115651"/>
    <lineage>
        <taxon>Bacteria</taxon>
        <taxon>Bacillati</taxon>
        <taxon>Actinomycetota</taxon>
        <taxon>Actinomycetes</taxon>
        <taxon>Mycobacteriales</taxon>
        <taxon>Gordoniaceae</taxon>
        <taxon>Gordonia</taxon>
    </lineage>
</organism>
<keyword evidence="9" id="KW-0411">Iron-sulfur</keyword>
<evidence type="ECO:0000256" key="8">
    <source>
        <dbReference type="ARBA" id="ARBA00023004"/>
    </source>
</evidence>
<dbReference type="GO" id="GO:0016491">
    <property type="term" value="F:oxidoreductase activity"/>
    <property type="evidence" value="ECO:0007669"/>
    <property type="project" value="UniProtKB-KW"/>
</dbReference>